<dbReference type="EMBL" id="KQ964725">
    <property type="protein sequence ID" value="KXN66443.1"/>
    <property type="molecule type" value="Genomic_DNA"/>
</dbReference>
<keyword evidence="3" id="KW-1185">Reference proteome</keyword>
<evidence type="ECO:0008006" key="4">
    <source>
        <dbReference type="Google" id="ProtNLM"/>
    </source>
</evidence>
<evidence type="ECO:0000313" key="2">
    <source>
        <dbReference type="EMBL" id="KXN66443.1"/>
    </source>
</evidence>
<evidence type="ECO:0000313" key="3">
    <source>
        <dbReference type="Proteomes" id="UP000070444"/>
    </source>
</evidence>
<proteinExistence type="predicted"/>
<protein>
    <recommendedName>
        <fullName evidence="4">Extracellular membrane protein CFEM domain-containing protein</fullName>
    </recommendedName>
</protein>
<keyword evidence="1" id="KW-0732">Signal</keyword>
<gene>
    <name evidence="2" type="ORF">CONCODRAFT_11716</name>
</gene>
<dbReference type="AlphaFoldDB" id="A0A137NUG6"/>
<evidence type="ECO:0000256" key="1">
    <source>
        <dbReference type="SAM" id="SignalP"/>
    </source>
</evidence>
<reference evidence="2 3" key="1">
    <citation type="journal article" date="2015" name="Genome Biol. Evol.">
        <title>Phylogenomic analyses indicate that early fungi evolved digesting cell walls of algal ancestors of land plants.</title>
        <authorList>
            <person name="Chang Y."/>
            <person name="Wang S."/>
            <person name="Sekimoto S."/>
            <person name="Aerts A.L."/>
            <person name="Choi C."/>
            <person name="Clum A."/>
            <person name="LaButti K.M."/>
            <person name="Lindquist E.A."/>
            <person name="Yee Ngan C."/>
            <person name="Ohm R.A."/>
            <person name="Salamov A.A."/>
            <person name="Grigoriev I.V."/>
            <person name="Spatafora J.W."/>
            <person name="Berbee M.L."/>
        </authorList>
    </citation>
    <scope>NUCLEOTIDE SEQUENCE [LARGE SCALE GENOMIC DNA]</scope>
    <source>
        <strain evidence="2 3">NRRL 28638</strain>
    </source>
</reference>
<accession>A0A137NUG6</accession>
<dbReference type="Proteomes" id="UP000070444">
    <property type="component" value="Unassembled WGS sequence"/>
</dbReference>
<feature type="chain" id="PRO_5007294055" description="Extracellular membrane protein CFEM domain-containing protein" evidence="1">
    <location>
        <begin position="18"/>
        <end position="83"/>
    </location>
</feature>
<name>A0A137NUG6_CONC2</name>
<feature type="signal peptide" evidence="1">
    <location>
        <begin position="1"/>
        <end position="17"/>
    </location>
</feature>
<organism evidence="2 3">
    <name type="scientific">Conidiobolus coronatus (strain ATCC 28846 / CBS 209.66 / NRRL 28638)</name>
    <name type="common">Delacroixia coronata</name>
    <dbReference type="NCBI Taxonomy" id="796925"/>
    <lineage>
        <taxon>Eukaryota</taxon>
        <taxon>Fungi</taxon>
        <taxon>Fungi incertae sedis</taxon>
        <taxon>Zoopagomycota</taxon>
        <taxon>Entomophthoromycotina</taxon>
        <taxon>Entomophthoromycetes</taxon>
        <taxon>Entomophthorales</taxon>
        <taxon>Ancylistaceae</taxon>
        <taxon>Conidiobolus</taxon>
    </lineage>
</organism>
<sequence length="83" mass="9411">MLPKLLFFSGFVTLVLGLSDCERYCIQVYQEEKDNHTAEDGVLAYAILDCMEEKCQGKFANKDLARKLIASSLKFTKISFLLP</sequence>